<feature type="domain" description="Terminase large subunit ribonuclease H-like" evidence="1">
    <location>
        <begin position="399"/>
        <end position="499"/>
    </location>
</feature>
<comment type="caution">
    <text evidence="2">The sequence shown here is derived from an EMBL/GenBank/DDBJ whole genome shotgun (WGS) entry which is preliminary data.</text>
</comment>
<gene>
    <name evidence="2" type="ORF">H6G24_32620</name>
</gene>
<reference evidence="2 3" key="1">
    <citation type="journal article" date="2020" name="ISME J.">
        <title>Comparative genomics reveals insights into cyanobacterial evolution and habitat adaptation.</title>
        <authorList>
            <person name="Chen M.Y."/>
            <person name="Teng W.K."/>
            <person name="Zhao L."/>
            <person name="Hu C.X."/>
            <person name="Zhou Y.K."/>
            <person name="Han B.P."/>
            <person name="Song L.R."/>
            <person name="Shu W.S."/>
        </authorList>
    </citation>
    <scope>NUCLEOTIDE SEQUENCE [LARGE SCALE GENOMIC DNA]</scope>
    <source>
        <strain evidence="2 3">FACHB-288</strain>
    </source>
</reference>
<organism evidence="2 3">
    <name type="scientific">Calothrix parietina FACHB-288</name>
    <dbReference type="NCBI Taxonomy" id="2692896"/>
    <lineage>
        <taxon>Bacteria</taxon>
        <taxon>Bacillati</taxon>
        <taxon>Cyanobacteriota</taxon>
        <taxon>Cyanophyceae</taxon>
        <taxon>Nostocales</taxon>
        <taxon>Calotrichaceae</taxon>
        <taxon>Calothrix</taxon>
    </lineage>
</organism>
<proteinExistence type="predicted"/>
<dbReference type="Proteomes" id="UP000658514">
    <property type="component" value="Unassembled WGS sequence"/>
</dbReference>
<dbReference type="InterPro" id="IPR054762">
    <property type="entry name" value="Gp19_RNaseH-like"/>
</dbReference>
<sequence length="565" mass="65599">MKPVNTNNTSEVKPKHLEFHLKKVKALEDIWTFADIINFKGGSQAFSIIHKKLAGFITSPQTSKVCKSGKVYNNRRLVQMPRGHLKSTVCSVLYVLWRIYRNPNIRILFGTNLKELSEAFIRELRQYLEDPELQTSIWNARPHIHGRLIPQLDGMGRNSRRTKATSDTEALDRKLKWTTTAIQVIRTEKHKEPTVLATSAGTRTTGHHYDLLILDDIVDFSNTSTLPKMDALYEWAQDMESVLNQSREVTYGQVARKKYTEYVGDEVVILGTRYTKGDYYEYLEQNLKDLEYKFFKRNIYVNGLDNSNGYIWPEKFNDLVVARLKKRLTTRRWSSQYLNKVLEESERSLNRDLIKYFYTNNVSIVDNLVHINFTGEIKPRRIRPYLVIDPAISQRNTADNTSITVGGIDENLNVYILDAKIGRYTPSETTEHIFNLCNKWKLFSIYLEVNGVGAALPETIRQHFRAKKKTIVIKEFRMQGEKKTRIETCIQPLLHNSQLYLSDYLAPNEIIAAEFEAFPSVRGKDDFLDTISMLYRFAHPTVNYPNRNKLPRPRLAVNSRWGGVR</sequence>
<dbReference type="Gene3D" id="3.30.420.240">
    <property type="match status" value="1"/>
</dbReference>
<keyword evidence="3" id="KW-1185">Reference proteome</keyword>
<evidence type="ECO:0000259" key="1">
    <source>
        <dbReference type="Pfam" id="PF22530"/>
    </source>
</evidence>
<dbReference type="EMBL" id="JACJQH010000078">
    <property type="protein sequence ID" value="MBD2200157.1"/>
    <property type="molecule type" value="Genomic_DNA"/>
</dbReference>
<dbReference type="Gene3D" id="3.40.50.300">
    <property type="entry name" value="P-loop containing nucleotide triphosphate hydrolases"/>
    <property type="match status" value="1"/>
</dbReference>
<dbReference type="Pfam" id="PF22530">
    <property type="entry name" value="Terminase-T7_RNaseH-like"/>
    <property type="match status" value="1"/>
</dbReference>
<dbReference type="InterPro" id="IPR027417">
    <property type="entry name" value="P-loop_NTPase"/>
</dbReference>
<evidence type="ECO:0000313" key="3">
    <source>
        <dbReference type="Proteomes" id="UP000658514"/>
    </source>
</evidence>
<dbReference type="RefSeq" id="WP_190550691.1">
    <property type="nucleotide sequence ID" value="NZ_CAWPNO010000115.1"/>
</dbReference>
<evidence type="ECO:0000313" key="2">
    <source>
        <dbReference type="EMBL" id="MBD2200157.1"/>
    </source>
</evidence>
<protein>
    <recommendedName>
        <fullName evidence="1">Terminase large subunit ribonuclease H-like domain-containing protein</fullName>
    </recommendedName>
</protein>
<name>A0ABR8AJG1_9CYAN</name>
<accession>A0ABR8AJG1</accession>